<comment type="caution">
    <text evidence="1">The sequence shown here is derived from an EMBL/GenBank/DDBJ whole genome shotgun (WGS) entry which is preliminary data.</text>
</comment>
<evidence type="ECO:0000313" key="2">
    <source>
        <dbReference type="Proteomes" id="UP000481327"/>
    </source>
</evidence>
<reference evidence="1 2" key="1">
    <citation type="submission" date="2019-09" db="EMBL/GenBank/DDBJ databases">
        <title>Polymorphobacter sp. isolated from a lake in China.</title>
        <authorList>
            <person name="Liu Z."/>
        </authorList>
    </citation>
    <scope>NUCLEOTIDE SEQUENCE [LARGE SCALE GENOMIC DNA]</scope>
    <source>
        <strain evidence="1 2">D40P</strain>
    </source>
</reference>
<evidence type="ECO:0000313" key="1">
    <source>
        <dbReference type="EMBL" id="MQT17104.1"/>
    </source>
</evidence>
<proteinExistence type="predicted"/>
<dbReference type="AlphaFoldDB" id="A0A7C9KMM3"/>
<protein>
    <submittedName>
        <fullName evidence="1">Uncharacterized protein</fullName>
    </submittedName>
</protein>
<gene>
    <name evidence="1" type="ORF">F3168_07500</name>
</gene>
<keyword evidence="2" id="KW-1185">Reference proteome</keyword>
<organism evidence="1 2">
    <name type="scientific">Sandarakinorhabdus fusca</name>
    <dbReference type="NCBI Taxonomy" id="1439888"/>
    <lineage>
        <taxon>Bacteria</taxon>
        <taxon>Pseudomonadati</taxon>
        <taxon>Pseudomonadota</taxon>
        <taxon>Alphaproteobacteria</taxon>
        <taxon>Sphingomonadales</taxon>
        <taxon>Sphingosinicellaceae</taxon>
        <taxon>Sandarakinorhabdus</taxon>
    </lineage>
</organism>
<dbReference type="RefSeq" id="WP_152577526.1">
    <property type="nucleotide sequence ID" value="NZ_JAATJI010000001.1"/>
</dbReference>
<sequence>MTIDKSKPRRARWRGAVAGFALLLDLPGCISAQRRINANQAELYAQAIAETERVARQLENGGPGRHDVRFFLSNAFINQSLATLAGYRVILPDDPDIDLRLTGVELSTLGALPAVTLSATAARGGINADVTMNAVLVATGRPHEFRINVQSLTPVVRLGSVNVSRLPFVQRLLTLRVIDIAAALPTIRLPVEERISIGGAAGTATGRVQTSRPPQTTAPSYLRFTTTVPATAWTGRIVNPRYYFTGDGVYVFGDVR</sequence>
<name>A0A7C9KMM3_9SPHN</name>
<accession>A0A7C9KMM3</accession>
<dbReference type="EMBL" id="WIOL01000002">
    <property type="protein sequence ID" value="MQT17104.1"/>
    <property type="molecule type" value="Genomic_DNA"/>
</dbReference>
<dbReference type="Proteomes" id="UP000481327">
    <property type="component" value="Unassembled WGS sequence"/>
</dbReference>